<organism evidence="3">
    <name type="scientific">Glycine max</name>
    <name type="common">Soybean</name>
    <name type="synonym">Glycine hispida</name>
    <dbReference type="NCBI Taxonomy" id="3847"/>
    <lineage>
        <taxon>Eukaryota</taxon>
        <taxon>Viridiplantae</taxon>
        <taxon>Streptophyta</taxon>
        <taxon>Embryophyta</taxon>
        <taxon>Tracheophyta</taxon>
        <taxon>Spermatophyta</taxon>
        <taxon>Magnoliopsida</taxon>
        <taxon>eudicotyledons</taxon>
        <taxon>Gunneridae</taxon>
        <taxon>Pentapetalae</taxon>
        <taxon>rosids</taxon>
        <taxon>fabids</taxon>
        <taxon>Fabales</taxon>
        <taxon>Fabaceae</taxon>
        <taxon>Papilionoideae</taxon>
        <taxon>50 kb inversion clade</taxon>
        <taxon>NPAAA clade</taxon>
        <taxon>indigoferoid/millettioid clade</taxon>
        <taxon>Phaseoleae</taxon>
        <taxon>Glycine</taxon>
        <taxon>Glycine subgen. Soja</taxon>
    </lineage>
</organism>
<dbReference type="Gramene" id="KRH22577">
    <property type="protein sequence ID" value="KRH22577"/>
    <property type="gene ID" value="GLYMA_13G309500"/>
</dbReference>
<reference evidence="4" key="2">
    <citation type="submission" date="2018-02" db="UniProtKB">
        <authorList>
            <consortium name="EnsemblPlants"/>
        </authorList>
    </citation>
    <scope>IDENTIFICATION</scope>
    <source>
        <strain evidence="4">Williams 82</strain>
    </source>
</reference>
<dbReference type="InParanoid" id="A0A0R0GWE2"/>
<evidence type="ECO:0000256" key="2">
    <source>
        <dbReference type="SAM" id="SignalP"/>
    </source>
</evidence>
<feature type="chain" id="PRO_5014521456" evidence="2">
    <location>
        <begin position="25"/>
        <end position="115"/>
    </location>
</feature>
<dbReference type="EMBL" id="CM000846">
    <property type="protein sequence ID" value="KRH22577.1"/>
    <property type="molecule type" value="Genomic_DNA"/>
</dbReference>
<keyword evidence="1" id="KW-1133">Transmembrane helix</keyword>
<sequence>MMRRAYTEPFLLLVMFPFIRPGSSEGNNAIDLDVTTDKCQRPLYFPAHKLWLWLFLPPTSLILINSSSLVCFSLLLHYSIIYDHSCAHMVASSFKLKGTFLFWFLLSILCKVLIN</sequence>
<evidence type="ECO:0000256" key="1">
    <source>
        <dbReference type="SAM" id="Phobius"/>
    </source>
</evidence>
<proteinExistence type="predicted"/>
<dbReference type="SMR" id="A0A0R0GWE2"/>
<evidence type="ECO:0000313" key="5">
    <source>
        <dbReference type="Proteomes" id="UP000008827"/>
    </source>
</evidence>
<evidence type="ECO:0000313" key="4">
    <source>
        <dbReference type="EnsemblPlants" id="KRH22577"/>
    </source>
</evidence>
<evidence type="ECO:0000313" key="3">
    <source>
        <dbReference type="EMBL" id="KRH22577.1"/>
    </source>
</evidence>
<keyword evidence="1" id="KW-0472">Membrane</keyword>
<accession>A0A0R0GWE2</accession>
<name>A0A0R0GWE2_SOYBN</name>
<keyword evidence="1" id="KW-0812">Transmembrane</keyword>
<dbReference type="AlphaFoldDB" id="A0A0R0GWE2"/>
<reference evidence="3" key="3">
    <citation type="submission" date="2018-07" db="EMBL/GenBank/DDBJ databases">
        <title>WGS assembly of Glycine max.</title>
        <authorList>
            <person name="Schmutz J."/>
            <person name="Cannon S."/>
            <person name="Schlueter J."/>
            <person name="Ma J."/>
            <person name="Mitros T."/>
            <person name="Nelson W."/>
            <person name="Hyten D."/>
            <person name="Song Q."/>
            <person name="Thelen J."/>
            <person name="Cheng J."/>
            <person name="Xu D."/>
            <person name="Hellsten U."/>
            <person name="May G."/>
            <person name="Yu Y."/>
            <person name="Sakurai T."/>
            <person name="Umezawa T."/>
            <person name="Bhattacharyya M."/>
            <person name="Sandhu D."/>
            <person name="Valliyodan B."/>
            <person name="Lindquist E."/>
            <person name="Peto M."/>
            <person name="Grant D."/>
            <person name="Shu S."/>
            <person name="Goodstein D."/>
            <person name="Barry K."/>
            <person name="Futrell-Griggs M."/>
            <person name="Abernathy B."/>
            <person name="Du J."/>
            <person name="Tian Z."/>
            <person name="Zhu L."/>
            <person name="Gill N."/>
            <person name="Joshi T."/>
            <person name="Libault M."/>
            <person name="Sethuraman A."/>
            <person name="Zhang X."/>
            <person name="Shinozaki K."/>
            <person name="Nguyen H."/>
            <person name="Wing R."/>
            <person name="Cregan P."/>
            <person name="Specht J."/>
            <person name="Grimwood J."/>
            <person name="Rokhsar D."/>
            <person name="Stacey G."/>
            <person name="Shoemaker R."/>
            <person name="Jackson S."/>
        </authorList>
    </citation>
    <scope>NUCLEOTIDE SEQUENCE</scope>
    <source>
        <tissue evidence="3">Callus</tissue>
    </source>
</reference>
<reference evidence="3 4" key="1">
    <citation type="journal article" date="2010" name="Nature">
        <title>Genome sequence of the palaeopolyploid soybean.</title>
        <authorList>
            <person name="Schmutz J."/>
            <person name="Cannon S.B."/>
            <person name="Schlueter J."/>
            <person name="Ma J."/>
            <person name="Mitros T."/>
            <person name="Nelson W."/>
            <person name="Hyten D.L."/>
            <person name="Song Q."/>
            <person name="Thelen J.J."/>
            <person name="Cheng J."/>
            <person name="Xu D."/>
            <person name="Hellsten U."/>
            <person name="May G.D."/>
            <person name="Yu Y."/>
            <person name="Sakurai T."/>
            <person name="Umezawa T."/>
            <person name="Bhattacharyya M.K."/>
            <person name="Sandhu D."/>
            <person name="Valliyodan B."/>
            <person name="Lindquist E."/>
            <person name="Peto M."/>
            <person name="Grant D."/>
            <person name="Shu S."/>
            <person name="Goodstein D."/>
            <person name="Barry K."/>
            <person name="Futrell-Griggs M."/>
            <person name="Abernathy B."/>
            <person name="Du J."/>
            <person name="Tian Z."/>
            <person name="Zhu L."/>
            <person name="Gill N."/>
            <person name="Joshi T."/>
            <person name="Libault M."/>
            <person name="Sethuraman A."/>
            <person name="Zhang X.-C."/>
            <person name="Shinozaki K."/>
            <person name="Nguyen H.T."/>
            <person name="Wing R.A."/>
            <person name="Cregan P."/>
            <person name="Specht J."/>
            <person name="Grimwood J."/>
            <person name="Rokhsar D."/>
            <person name="Stacey G."/>
            <person name="Shoemaker R.C."/>
            <person name="Jackson S.A."/>
        </authorList>
    </citation>
    <scope>NUCLEOTIDE SEQUENCE</scope>
    <source>
        <strain evidence="4">cv. Williams 82</strain>
        <tissue evidence="3">Callus</tissue>
    </source>
</reference>
<keyword evidence="2" id="KW-0732">Signal</keyword>
<feature type="transmembrane region" description="Helical" evidence="1">
    <location>
        <begin position="50"/>
        <end position="76"/>
    </location>
</feature>
<dbReference type="EnsemblPlants" id="KRH22577">
    <property type="protein sequence ID" value="KRH22577"/>
    <property type="gene ID" value="GLYMA_13G309500"/>
</dbReference>
<feature type="signal peptide" evidence="2">
    <location>
        <begin position="1"/>
        <end position="24"/>
    </location>
</feature>
<feature type="transmembrane region" description="Helical" evidence="1">
    <location>
        <begin position="96"/>
        <end position="114"/>
    </location>
</feature>
<dbReference type="Proteomes" id="UP000008827">
    <property type="component" value="Chromosome 13"/>
</dbReference>
<gene>
    <name evidence="3" type="ORF">GLYMA_13G309500</name>
</gene>
<protein>
    <submittedName>
        <fullName evidence="3 4">Uncharacterized protein</fullName>
    </submittedName>
</protein>
<keyword evidence="5" id="KW-1185">Reference proteome</keyword>